<evidence type="ECO:0000259" key="2">
    <source>
        <dbReference type="Pfam" id="PF12937"/>
    </source>
</evidence>
<dbReference type="InterPro" id="IPR001810">
    <property type="entry name" value="F-box_dom"/>
</dbReference>
<organism evidence="3 4">
    <name type="scientific">Phialocephala subalpina</name>
    <dbReference type="NCBI Taxonomy" id="576137"/>
    <lineage>
        <taxon>Eukaryota</taxon>
        <taxon>Fungi</taxon>
        <taxon>Dikarya</taxon>
        <taxon>Ascomycota</taxon>
        <taxon>Pezizomycotina</taxon>
        <taxon>Leotiomycetes</taxon>
        <taxon>Helotiales</taxon>
        <taxon>Mollisiaceae</taxon>
        <taxon>Phialocephala</taxon>
        <taxon>Phialocephala fortinii species complex</taxon>
    </lineage>
</organism>
<dbReference type="Pfam" id="PF12937">
    <property type="entry name" value="F-box-like"/>
    <property type="match status" value="1"/>
</dbReference>
<evidence type="ECO:0000313" key="3">
    <source>
        <dbReference type="EMBL" id="CZR53024.1"/>
    </source>
</evidence>
<feature type="compositionally biased region" description="Low complexity" evidence="1">
    <location>
        <begin position="10"/>
        <end position="29"/>
    </location>
</feature>
<dbReference type="EMBL" id="FJOG01000003">
    <property type="protein sequence ID" value="CZR53024.1"/>
    <property type="molecule type" value="Genomic_DNA"/>
</dbReference>
<evidence type="ECO:0000313" key="4">
    <source>
        <dbReference type="Proteomes" id="UP000184330"/>
    </source>
</evidence>
<dbReference type="STRING" id="576137.A0A1L7WJR5"/>
<protein>
    <recommendedName>
        <fullName evidence="2">F-box domain-containing protein</fullName>
    </recommendedName>
</protein>
<gene>
    <name evidence="3" type="ORF">PAC_02902</name>
</gene>
<feature type="domain" description="F-box" evidence="2">
    <location>
        <begin position="40"/>
        <end position="101"/>
    </location>
</feature>
<dbReference type="Proteomes" id="UP000184330">
    <property type="component" value="Unassembled WGS sequence"/>
</dbReference>
<keyword evidence="4" id="KW-1185">Reference proteome</keyword>
<dbReference type="OrthoDB" id="5296720at2759"/>
<dbReference type="Gene3D" id="1.20.1280.50">
    <property type="match status" value="1"/>
</dbReference>
<name>A0A1L7WJR5_9HELO</name>
<sequence>MATNGLADVPAGHAAASPSGASHEAASGGTLDEAAPSATIDVLPNELLIHILGYLDVEKPSNNLLDEPHLDLTQSDTAVLKAASRVSKQWRRIVFPLLFKHARFIVPEPKRHRIFLDDQIYPFFAFADRNDLRSIIASFTLVVEDAKVSGSGRVGLDIFSNFWNDLFRVLDPPEVLIIAPVEALGSLTTCRVELSDSWQFDSPCHYLQLKRPLIGATSQADLSREEELSILSIPRPWRSTLFEGRLWNSLLLNEGSSIRAYATYEWWQREVPSILPDLVGVDTPDNEALISPTIRDMSYIGMFPISSHFSCLVNHLPRLDRLYTQLVPRSDILQDHAKMSQVEAEDLWMERNGSYANLMRELFNAPPVNNYKHLKVFESGDAADRDAWNMAVEYVKRAGNGWEVSGDGVFTRDPGVLEPEPTEGDEGEPSLFQGSLVRWAWNGTTELPVSSYSLYDMPLGPAN</sequence>
<dbReference type="AlphaFoldDB" id="A0A1L7WJR5"/>
<proteinExistence type="predicted"/>
<reference evidence="3 4" key="1">
    <citation type="submission" date="2016-03" db="EMBL/GenBank/DDBJ databases">
        <authorList>
            <person name="Ploux O."/>
        </authorList>
    </citation>
    <scope>NUCLEOTIDE SEQUENCE [LARGE SCALE GENOMIC DNA]</scope>
    <source>
        <strain evidence="3 4">UAMH 11012</strain>
    </source>
</reference>
<feature type="region of interest" description="Disordered" evidence="1">
    <location>
        <begin position="1"/>
        <end position="30"/>
    </location>
</feature>
<evidence type="ECO:0000256" key="1">
    <source>
        <dbReference type="SAM" id="MobiDB-lite"/>
    </source>
</evidence>
<accession>A0A1L7WJR5</accession>